<reference evidence="2 3" key="1">
    <citation type="submission" date="2017-10" db="EMBL/GenBank/DDBJ databases">
        <title>Effective Description of Clostridium neonatale sp. nov. linked to necrotizing enterocolitis in neonates and a clarification of species assignable to the genus Clostridium (Prazmowski 1880) emend. Lawson and Rainey 2016.</title>
        <authorList>
            <person name="Bernard K."/>
            <person name="Burdz T."/>
            <person name="Wiebe D."/>
            <person name="Balcewich B."/>
            <person name="Alfa M."/>
            <person name="Bernier A.-M."/>
        </authorList>
    </citation>
    <scope>NUCLEOTIDE SEQUENCE [LARGE SCALE GENOMIC DNA]</scope>
    <source>
        <strain evidence="2 3">LCDC99A005</strain>
    </source>
</reference>
<dbReference type="Proteomes" id="UP000220840">
    <property type="component" value="Unassembled WGS sequence"/>
</dbReference>
<dbReference type="STRING" id="137838.GCA_001458595_00441"/>
<dbReference type="AlphaFoldDB" id="A0A2A7MD90"/>
<name>A0A2A7MD90_9CLOT</name>
<dbReference type="EMBL" id="PDCJ01000003">
    <property type="protein sequence ID" value="PEG29507.1"/>
    <property type="molecule type" value="Genomic_DNA"/>
</dbReference>
<dbReference type="OrthoDB" id="2068443at2"/>
<sequence>MNLIAKKVRHIKFGEGIVTDKRGDIIEIDFSGSNKKFHFPDAFYKFITCMDSEIQTGIETILNDTLEIERQKEERERMEQERIQRIQQLKVSANSQAAFGLIENSESEVLKTWSICTGKYISGNSKGKPRVPNRLRLNSACLLTELPDGMKEKERRIIGAFMVQDDFEGKKCEDGIINSHDVYRIFLNKTKEELLFWDYFESNTKNLKWGNTEMKYFSNACMQKVLDDMKKVVRDEERYKILEYFYEYFCKVNKLD</sequence>
<evidence type="ECO:0008006" key="4">
    <source>
        <dbReference type="Google" id="ProtNLM"/>
    </source>
</evidence>
<evidence type="ECO:0000313" key="2">
    <source>
        <dbReference type="EMBL" id="PEG29507.1"/>
    </source>
</evidence>
<organism evidence="2 3">
    <name type="scientific">Clostridium neonatale</name>
    <dbReference type="NCBI Taxonomy" id="137838"/>
    <lineage>
        <taxon>Bacteria</taxon>
        <taxon>Bacillati</taxon>
        <taxon>Bacillota</taxon>
        <taxon>Clostridia</taxon>
        <taxon>Eubacteriales</taxon>
        <taxon>Clostridiaceae</taxon>
        <taxon>Clostridium</taxon>
    </lineage>
</organism>
<comment type="caution">
    <text evidence="2">The sequence shown here is derived from an EMBL/GenBank/DDBJ whole genome shotgun (WGS) entry which is preliminary data.</text>
</comment>
<keyword evidence="1" id="KW-0175">Coiled coil</keyword>
<dbReference type="RefSeq" id="WP_058293409.1">
    <property type="nucleotide sequence ID" value="NZ_CAMRXB010000042.1"/>
</dbReference>
<evidence type="ECO:0000313" key="3">
    <source>
        <dbReference type="Proteomes" id="UP000220840"/>
    </source>
</evidence>
<keyword evidence="3" id="KW-1185">Reference proteome</keyword>
<accession>A0A2A7MD90</accession>
<proteinExistence type="predicted"/>
<evidence type="ECO:0000256" key="1">
    <source>
        <dbReference type="SAM" id="Coils"/>
    </source>
</evidence>
<feature type="coiled-coil region" evidence="1">
    <location>
        <begin position="61"/>
        <end position="88"/>
    </location>
</feature>
<protein>
    <recommendedName>
        <fullName evidence="4">Malate synthase</fullName>
    </recommendedName>
</protein>
<gene>
    <name evidence="2" type="ORF">CQ394_16325</name>
</gene>